<sequence>MAQNMARRRVVLVQILALALAAVMPLLSGGVDIQQVRVLAAKFNVTCVVVFGDSSVDPGNNNYIATPFKGNFLPYGKDFFRGHPTGRFSNGRLATDFIAEALGYTDEIRPFLNKRLRPVDILHGVSFASAASGYDELTANLSHVLPVSKQLEYFREYKMRLRQLVGARKAENIIKNAVAVMSMGTNDFLQNYYLEPIRPKQYTLEEYQNYLASCMSDDVKTMHSLGITRLVVVGVPPLGCMPLVKTLMNQETCVEKYNNFSSSFNSKLQFKLEVARTTLGMKIGYVDAYGIFEDAVNNSKKYGFIEASKGCCGTGTIEYGDTCRGMSTCADASKYVFWDAVHPTERMYEIIAGQAIDSLRKQLMA</sequence>
<dbReference type="Proteomes" id="UP000032142">
    <property type="component" value="Unassembled WGS sequence"/>
</dbReference>
<dbReference type="SUPFAM" id="SSF52266">
    <property type="entry name" value="SGNH hydrolase"/>
    <property type="match status" value="1"/>
</dbReference>
<organism evidence="2 3">
    <name type="scientific">Gossypium arboreum</name>
    <name type="common">Tree cotton</name>
    <name type="synonym">Gossypium nanking</name>
    <dbReference type="NCBI Taxonomy" id="29729"/>
    <lineage>
        <taxon>Eukaryota</taxon>
        <taxon>Viridiplantae</taxon>
        <taxon>Streptophyta</taxon>
        <taxon>Embryophyta</taxon>
        <taxon>Tracheophyta</taxon>
        <taxon>Spermatophyta</taxon>
        <taxon>Magnoliopsida</taxon>
        <taxon>eudicotyledons</taxon>
        <taxon>Gunneridae</taxon>
        <taxon>Pentapetalae</taxon>
        <taxon>rosids</taxon>
        <taxon>malvids</taxon>
        <taxon>Malvales</taxon>
        <taxon>Malvaceae</taxon>
        <taxon>Malvoideae</taxon>
        <taxon>Gossypium</taxon>
    </lineage>
</organism>
<reference evidence="3" key="1">
    <citation type="submission" date="2014-09" db="EMBL/GenBank/DDBJ databases">
        <authorList>
            <person name="Mudge J."/>
            <person name="Ramaraj T."/>
            <person name="Lindquist I.E."/>
            <person name="Bharti A.K."/>
            <person name="Sundararajan A."/>
            <person name="Cameron C.T."/>
            <person name="Woodward J.E."/>
            <person name="May G.D."/>
            <person name="Brubaker C."/>
            <person name="Broadhvest J."/>
            <person name="Wilkins T.A."/>
        </authorList>
    </citation>
    <scope>NUCLEOTIDE SEQUENCE</scope>
    <source>
        <strain evidence="3">cv. AKA8401</strain>
    </source>
</reference>
<dbReference type="CDD" id="cd01837">
    <property type="entry name" value="SGNH_plant_lipase_like"/>
    <property type="match status" value="1"/>
</dbReference>
<comment type="similarity">
    <text evidence="1">Belongs to the 'GDSL' lipolytic enzyme family.</text>
</comment>
<evidence type="ECO:0000313" key="2">
    <source>
        <dbReference type="EMBL" id="KHG24677.1"/>
    </source>
</evidence>
<dbReference type="PANTHER" id="PTHR45642">
    <property type="entry name" value="GDSL ESTERASE/LIPASE EXL3"/>
    <property type="match status" value="1"/>
</dbReference>
<evidence type="ECO:0000313" key="3">
    <source>
        <dbReference type="Proteomes" id="UP000032142"/>
    </source>
</evidence>
<dbReference type="InterPro" id="IPR035669">
    <property type="entry name" value="SGNH_plant_lipase-like"/>
</dbReference>
<dbReference type="Gene3D" id="3.40.50.1110">
    <property type="entry name" value="SGNH hydrolase"/>
    <property type="match status" value="1"/>
</dbReference>
<dbReference type="InterPro" id="IPR001087">
    <property type="entry name" value="GDSL"/>
</dbReference>
<accession>A0A0B0PIE0</accession>
<name>A0A0B0PIE0_GOSAR</name>
<dbReference type="AlphaFoldDB" id="A0A0B0PIE0"/>
<dbReference type="EMBL" id="KN429615">
    <property type="protein sequence ID" value="KHG24677.1"/>
    <property type="molecule type" value="Genomic_DNA"/>
</dbReference>
<proteinExistence type="inferred from homology"/>
<dbReference type="GO" id="GO:0016788">
    <property type="term" value="F:hydrolase activity, acting on ester bonds"/>
    <property type="evidence" value="ECO:0007669"/>
    <property type="project" value="InterPro"/>
</dbReference>
<gene>
    <name evidence="2" type="ORF">F383_10020</name>
</gene>
<dbReference type="InterPro" id="IPR050592">
    <property type="entry name" value="GDSL_lipolytic_enzyme"/>
</dbReference>
<dbReference type="PANTHER" id="PTHR45642:SF7">
    <property type="entry name" value="GDSL ESTERASE_LIPASE"/>
    <property type="match status" value="1"/>
</dbReference>
<keyword evidence="3" id="KW-1185">Reference proteome</keyword>
<protein>
    <submittedName>
        <fullName evidence="2">Uncharacterized protein</fullName>
    </submittedName>
</protein>
<dbReference type="Pfam" id="PF00657">
    <property type="entry name" value="Lipase_GDSL"/>
    <property type="match status" value="1"/>
</dbReference>
<evidence type="ECO:0000256" key="1">
    <source>
        <dbReference type="ARBA" id="ARBA00008668"/>
    </source>
</evidence>
<dbReference type="InterPro" id="IPR036514">
    <property type="entry name" value="SGNH_hydro_sf"/>
</dbReference>